<dbReference type="GO" id="GO:0005815">
    <property type="term" value="C:microtubule organizing center"/>
    <property type="evidence" value="ECO:0007669"/>
    <property type="project" value="TreeGrafter"/>
</dbReference>
<dbReference type="InterPro" id="IPR030547">
    <property type="entry name" value="XRCC2"/>
</dbReference>
<gene>
    <name evidence="1" type="ORF">GOMPHAMPRED_006518</name>
</gene>
<dbReference type="PANTHER" id="PTHR46644">
    <property type="entry name" value="DNA REPAIR PROTEIN XRCC2"/>
    <property type="match status" value="1"/>
</dbReference>
<dbReference type="Proteomes" id="UP000664169">
    <property type="component" value="Unassembled WGS sequence"/>
</dbReference>
<evidence type="ECO:0000313" key="2">
    <source>
        <dbReference type="Proteomes" id="UP000664169"/>
    </source>
</evidence>
<dbReference type="GO" id="GO:0000400">
    <property type="term" value="F:four-way junction DNA binding"/>
    <property type="evidence" value="ECO:0007669"/>
    <property type="project" value="TreeGrafter"/>
</dbReference>
<dbReference type="EMBL" id="CAJPDQ010000043">
    <property type="protein sequence ID" value="CAF9932213.1"/>
    <property type="molecule type" value="Genomic_DNA"/>
</dbReference>
<dbReference type="AlphaFoldDB" id="A0A8H3IU28"/>
<dbReference type="Gene3D" id="3.40.50.300">
    <property type="entry name" value="P-loop containing nucleotide triphosphate hydrolases"/>
    <property type="match status" value="1"/>
</dbReference>
<dbReference type="GO" id="GO:0000724">
    <property type="term" value="P:double-strand break repair via homologous recombination"/>
    <property type="evidence" value="ECO:0007669"/>
    <property type="project" value="InterPro"/>
</dbReference>
<organism evidence="1 2">
    <name type="scientific">Gomphillus americanus</name>
    <dbReference type="NCBI Taxonomy" id="1940652"/>
    <lineage>
        <taxon>Eukaryota</taxon>
        <taxon>Fungi</taxon>
        <taxon>Dikarya</taxon>
        <taxon>Ascomycota</taxon>
        <taxon>Pezizomycotina</taxon>
        <taxon>Lecanoromycetes</taxon>
        <taxon>OSLEUM clade</taxon>
        <taxon>Ostropomycetidae</taxon>
        <taxon>Ostropales</taxon>
        <taxon>Graphidaceae</taxon>
        <taxon>Gomphilloideae</taxon>
        <taxon>Gomphillus</taxon>
    </lineage>
</organism>
<dbReference type="PANTHER" id="PTHR46644:SF2">
    <property type="entry name" value="DNA REPAIR PROTEIN XRCC2"/>
    <property type="match status" value="1"/>
</dbReference>
<dbReference type="GO" id="GO:0033063">
    <property type="term" value="C:Rad51B-Rad51C-Rad51D-XRCC2 complex"/>
    <property type="evidence" value="ECO:0007669"/>
    <property type="project" value="InterPro"/>
</dbReference>
<dbReference type="GO" id="GO:0042148">
    <property type="term" value="P:DNA strand invasion"/>
    <property type="evidence" value="ECO:0007669"/>
    <property type="project" value="TreeGrafter"/>
</dbReference>
<protein>
    <recommendedName>
        <fullName evidence="3">DNA recombination and repair protein Rad51-like C-terminal domain-containing protein</fullName>
    </recommendedName>
</protein>
<dbReference type="GO" id="GO:0005657">
    <property type="term" value="C:replication fork"/>
    <property type="evidence" value="ECO:0007669"/>
    <property type="project" value="InterPro"/>
</dbReference>
<dbReference type="OrthoDB" id="420422at2759"/>
<proteinExistence type="predicted"/>
<keyword evidence="2" id="KW-1185">Reference proteome</keyword>
<comment type="caution">
    <text evidence="1">The sequence shown here is derived from an EMBL/GenBank/DDBJ whole genome shotgun (WGS) entry which is preliminary data.</text>
</comment>
<name>A0A8H3IU28_9LECA</name>
<accession>A0A8H3IU28</accession>
<dbReference type="SUPFAM" id="SSF52540">
    <property type="entry name" value="P-loop containing nucleoside triphosphate hydrolases"/>
    <property type="match status" value="1"/>
</dbReference>
<evidence type="ECO:0000313" key="1">
    <source>
        <dbReference type="EMBL" id="CAF9932213.1"/>
    </source>
</evidence>
<evidence type="ECO:0008006" key="3">
    <source>
        <dbReference type="Google" id="ProtNLM"/>
    </source>
</evidence>
<dbReference type="InterPro" id="IPR027417">
    <property type="entry name" value="P-loop_NTPase"/>
</dbReference>
<sequence length="346" mass="38205">MAETFGARLLKEVEEEGLDKLLSNLCTTLPIDQNPRVPALPFLRDLLTVPDHHRRCRPAVAAAEESNEQEQTQPDYFPAAATAMIPSSPSPPPMSSYALRTEELRYVEPSLIEIVSSVPGAKSTLLLSYLVTCLLQDRLGRPKQIVLYFDSAWKVPIRQIYALLLERSGGDGMVATEALSRLHVIRPDSSGELLKQLRGVEEYLWSLPDQDCVVAAIVLADLSMWYWSERLEEGGYGRESVHVMMVEVVRRLQSRFRCVLVVSGLGVVDGRGGSVVRSGLAGPWVRSVDVRLLLARNADGRAQVNVDATKWVQLCGGDSGSSHGKGTFEMYAEGEAVKITQFKHDT</sequence>
<reference evidence="1" key="1">
    <citation type="submission" date="2021-03" db="EMBL/GenBank/DDBJ databases">
        <authorList>
            <person name="Tagirdzhanova G."/>
        </authorList>
    </citation>
    <scope>NUCLEOTIDE SEQUENCE</scope>
</reference>